<organism evidence="1 2">
    <name type="scientific">Hypothenemus hampei</name>
    <name type="common">Coffee berry borer</name>
    <dbReference type="NCBI Taxonomy" id="57062"/>
    <lineage>
        <taxon>Eukaryota</taxon>
        <taxon>Metazoa</taxon>
        <taxon>Ecdysozoa</taxon>
        <taxon>Arthropoda</taxon>
        <taxon>Hexapoda</taxon>
        <taxon>Insecta</taxon>
        <taxon>Pterygota</taxon>
        <taxon>Neoptera</taxon>
        <taxon>Endopterygota</taxon>
        <taxon>Coleoptera</taxon>
        <taxon>Polyphaga</taxon>
        <taxon>Cucujiformia</taxon>
        <taxon>Curculionidae</taxon>
        <taxon>Scolytinae</taxon>
        <taxon>Hypothenemus</taxon>
    </lineage>
</organism>
<dbReference type="Proteomes" id="UP001566132">
    <property type="component" value="Unassembled WGS sequence"/>
</dbReference>
<evidence type="ECO:0000313" key="2">
    <source>
        <dbReference type="Proteomes" id="UP001566132"/>
    </source>
</evidence>
<name>A0ABD1E6Y2_HYPHA</name>
<comment type="caution">
    <text evidence="1">The sequence shown here is derived from an EMBL/GenBank/DDBJ whole genome shotgun (WGS) entry which is preliminary data.</text>
</comment>
<dbReference type="AlphaFoldDB" id="A0ABD1E6Y2"/>
<reference evidence="1 2" key="1">
    <citation type="submission" date="2024-05" db="EMBL/GenBank/DDBJ databases">
        <title>Genetic variation in Jamaican populations of the coffee berry borer (Hypothenemus hampei).</title>
        <authorList>
            <person name="Errbii M."/>
            <person name="Myrie A."/>
        </authorList>
    </citation>
    <scope>NUCLEOTIDE SEQUENCE [LARGE SCALE GENOMIC DNA]</scope>
    <source>
        <strain evidence="1">JA-Hopewell-2020-01-JO</strain>
        <tissue evidence="1">Whole body</tissue>
    </source>
</reference>
<evidence type="ECO:0000313" key="1">
    <source>
        <dbReference type="EMBL" id="KAL1490126.1"/>
    </source>
</evidence>
<gene>
    <name evidence="1" type="ORF">ABEB36_012866</name>
</gene>
<accession>A0ABD1E6Y2</accession>
<dbReference type="EMBL" id="JBDJPC010000010">
    <property type="protein sequence ID" value="KAL1490126.1"/>
    <property type="molecule type" value="Genomic_DNA"/>
</dbReference>
<sequence>MSFVRSERLCMQCYFLYKFSVLKKTMADDYEIEANLVLVYSSLSAYAKRIVDQLIIKKENKKRRTRKTWQEKWLGRRDKGLGLLNVLREELLIEDPDQYKNFLRMDNECFLKLLNYIKCDIEKQNTHLRECVSAENSYTSILG</sequence>
<proteinExistence type="predicted"/>
<keyword evidence="2" id="KW-1185">Reference proteome</keyword>
<protein>
    <submittedName>
        <fullName evidence="1">Uncharacterized protein</fullName>
    </submittedName>
</protein>